<feature type="region of interest" description="Disordered" evidence="1">
    <location>
        <begin position="11"/>
        <end position="35"/>
    </location>
</feature>
<evidence type="ECO:0000256" key="1">
    <source>
        <dbReference type="SAM" id="MobiDB-lite"/>
    </source>
</evidence>
<sequence length="68" mass="7715">MQLIVSGGFFFSREQGTPEQPPQTPRARGLGGREHQNTEGKLFLLPITNYQLPITNYQLPITNYQLPN</sequence>
<reference evidence="2" key="1">
    <citation type="submission" date="2020-09" db="EMBL/GenBank/DDBJ databases">
        <authorList>
            <person name="Blom J."/>
        </authorList>
    </citation>
    <scope>NUCLEOTIDE SEQUENCE</scope>
    <source>
        <strain evidence="2">No.66</strain>
    </source>
</reference>
<name>A0AAD1V201_PLAAG</name>
<dbReference type="EMBL" id="LR882963">
    <property type="protein sequence ID" value="CAD5925721.1"/>
    <property type="molecule type" value="Genomic_DNA"/>
</dbReference>
<evidence type="ECO:0000313" key="3">
    <source>
        <dbReference type="Proteomes" id="UP001153761"/>
    </source>
</evidence>
<dbReference type="Proteomes" id="UP001153761">
    <property type="component" value="Chromosome"/>
</dbReference>
<gene>
    <name evidence="2" type="ORF">PANO66_00990</name>
</gene>
<organism evidence="2 3">
    <name type="scientific">Planktothrix agardhii</name>
    <name type="common">Oscillatoria agardhii</name>
    <dbReference type="NCBI Taxonomy" id="1160"/>
    <lineage>
        <taxon>Bacteria</taxon>
        <taxon>Bacillati</taxon>
        <taxon>Cyanobacteriota</taxon>
        <taxon>Cyanophyceae</taxon>
        <taxon>Oscillatoriophycideae</taxon>
        <taxon>Oscillatoriales</taxon>
        <taxon>Microcoleaceae</taxon>
        <taxon>Planktothrix</taxon>
    </lineage>
</organism>
<evidence type="ECO:0000313" key="2">
    <source>
        <dbReference type="EMBL" id="CAD5925721.1"/>
    </source>
</evidence>
<protein>
    <submittedName>
        <fullName evidence="2">Uncharacterized protein</fullName>
    </submittedName>
</protein>
<proteinExistence type="predicted"/>
<accession>A0AAD1V201</accession>
<dbReference type="AlphaFoldDB" id="A0AAD1V201"/>